<protein>
    <recommendedName>
        <fullName evidence="1">DUF4283 domain-containing protein</fullName>
    </recommendedName>
</protein>
<accession>A0AAQ3KPC1</accession>
<dbReference type="Pfam" id="PF14111">
    <property type="entry name" value="DUF4283"/>
    <property type="match status" value="1"/>
</dbReference>
<reference evidence="2 3" key="1">
    <citation type="submission" date="2023-10" db="EMBL/GenBank/DDBJ databases">
        <title>Chromosome-scale genome assembly provides insights into flower coloration mechanisms of Canna indica.</title>
        <authorList>
            <person name="Li C."/>
        </authorList>
    </citation>
    <scope>NUCLEOTIDE SEQUENCE [LARGE SCALE GENOMIC DNA]</scope>
    <source>
        <tissue evidence="2">Flower</tissue>
    </source>
</reference>
<evidence type="ECO:0000259" key="1">
    <source>
        <dbReference type="Pfam" id="PF14111"/>
    </source>
</evidence>
<dbReference type="AlphaFoldDB" id="A0AAQ3KPC1"/>
<dbReference type="InterPro" id="IPR040256">
    <property type="entry name" value="At4g02000-like"/>
</dbReference>
<feature type="domain" description="DUF4283" evidence="1">
    <location>
        <begin position="6"/>
        <end position="86"/>
    </location>
</feature>
<sequence length="252" mass="29599">MEEARKECKLVLYDKFFGRTPLELVKNIMPKIWKIKSECNVVDLSASFFAFKFSNEEDYWEVFSGGPWFLRGQTLSLISWRENFQPLKESIEVVTVWIQFPGLLFEYLHENIIPQLVVVIGRPLKIDEYTLSGTRGKFVRVQRKKRGVIKQTYAGNAQEKNSFMILNNSIAEEYKIDYDKGNCNTNVNERKDMKIDVEISKNYSFERRKRSSSVNCGKDMCFVEKVVVEKENRSNKKIEEMNVIKGAKRMRK</sequence>
<evidence type="ECO:0000313" key="2">
    <source>
        <dbReference type="EMBL" id="WOL10598.1"/>
    </source>
</evidence>
<keyword evidence="3" id="KW-1185">Reference proteome</keyword>
<dbReference type="PANTHER" id="PTHR31286">
    <property type="entry name" value="GLYCINE-RICH CELL WALL STRUCTURAL PROTEIN 1.8-LIKE"/>
    <property type="match status" value="1"/>
</dbReference>
<dbReference type="PANTHER" id="PTHR31286:SF99">
    <property type="entry name" value="DUF4283 DOMAIN-CONTAINING PROTEIN"/>
    <property type="match status" value="1"/>
</dbReference>
<proteinExistence type="predicted"/>
<gene>
    <name evidence="2" type="ORF">Cni_G19357</name>
</gene>
<dbReference type="EMBL" id="CP136895">
    <property type="protein sequence ID" value="WOL10598.1"/>
    <property type="molecule type" value="Genomic_DNA"/>
</dbReference>
<name>A0AAQ3KPC1_9LILI</name>
<organism evidence="2 3">
    <name type="scientific">Canna indica</name>
    <name type="common">Indian-shot</name>
    <dbReference type="NCBI Taxonomy" id="4628"/>
    <lineage>
        <taxon>Eukaryota</taxon>
        <taxon>Viridiplantae</taxon>
        <taxon>Streptophyta</taxon>
        <taxon>Embryophyta</taxon>
        <taxon>Tracheophyta</taxon>
        <taxon>Spermatophyta</taxon>
        <taxon>Magnoliopsida</taxon>
        <taxon>Liliopsida</taxon>
        <taxon>Zingiberales</taxon>
        <taxon>Cannaceae</taxon>
        <taxon>Canna</taxon>
    </lineage>
</organism>
<dbReference type="Proteomes" id="UP001327560">
    <property type="component" value="Chromosome 6"/>
</dbReference>
<dbReference type="InterPro" id="IPR025558">
    <property type="entry name" value="DUF4283"/>
</dbReference>
<evidence type="ECO:0000313" key="3">
    <source>
        <dbReference type="Proteomes" id="UP001327560"/>
    </source>
</evidence>